<reference evidence="3" key="2">
    <citation type="journal article" date="2021" name="PeerJ">
        <title>Extensive microbial diversity within the chicken gut microbiome revealed by metagenomics and culture.</title>
        <authorList>
            <person name="Gilroy R."/>
            <person name="Ravi A."/>
            <person name="Getino M."/>
            <person name="Pursley I."/>
            <person name="Horton D.L."/>
            <person name="Alikhan N.F."/>
            <person name="Baker D."/>
            <person name="Gharbi K."/>
            <person name="Hall N."/>
            <person name="Watson M."/>
            <person name="Adriaenssens E.M."/>
            <person name="Foster-Nyarko E."/>
            <person name="Jarju S."/>
            <person name="Secka A."/>
            <person name="Antonio M."/>
            <person name="Oren A."/>
            <person name="Chaudhuri R.R."/>
            <person name="La Ragione R."/>
            <person name="Hildebrand F."/>
            <person name="Pallen M.J."/>
        </authorList>
    </citation>
    <scope>NUCLEOTIDE SEQUENCE</scope>
    <source>
        <strain evidence="3">B1-20833</strain>
    </source>
</reference>
<comment type="caution">
    <text evidence="3">The sequence shown here is derived from an EMBL/GenBank/DDBJ whole genome shotgun (WGS) entry which is preliminary data.</text>
</comment>
<name>A0A9D9HIU5_9BACT</name>
<dbReference type="InterPro" id="IPR003423">
    <property type="entry name" value="OMP_efflux"/>
</dbReference>
<evidence type="ECO:0000256" key="1">
    <source>
        <dbReference type="ARBA" id="ARBA00007613"/>
    </source>
</evidence>
<evidence type="ECO:0000256" key="2">
    <source>
        <dbReference type="SAM" id="Coils"/>
    </source>
</evidence>
<keyword evidence="2" id="KW-0175">Coiled coil</keyword>
<dbReference type="EMBL" id="JADIMI010000050">
    <property type="protein sequence ID" value="MBO8452237.1"/>
    <property type="molecule type" value="Genomic_DNA"/>
</dbReference>
<feature type="coiled-coil region" evidence="2">
    <location>
        <begin position="216"/>
        <end position="243"/>
    </location>
</feature>
<evidence type="ECO:0000313" key="4">
    <source>
        <dbReference type="Proteomes" id="UP000823661"/>
    </source>
</evidence>
<dbReference type="AlphaFoldDB" id="A0A9D9HIU5"/>
<dbReference type="Pfam" id="PF02321">
    <property type="entry name" value="OEP"/>
    <property type="match status" value="1"/>
</dbReference>
<dbReference type="Proteomes" id="UP000823661">
    <property type="component" value="Unassembled WGS sequence"/>
</dbReference>
<evidence type="ECO:0000313" key="3">
    <source>
        <dbReference type="EMBL" id="MBO8452237.1"/>
    </source>
</evidence>
<dbReference type="SUPFAM" id="SSF56954">
    <property type="entry name" value="Outer membrane efflux proteins (OEP)"/>
    <property type="match status" value="1"/>
</dbReference>
<dbReference type="GO" id="GO:0015562">
    <property type="term" value="F:efflux transmembrane transporter activity"/>
    <property type="evidence" value="ECO:0007669"/>
    <property type="project" value="InterPro"/>
</dbReference>
<dbReference type="Gene3D" id="1.20.1600.10">
    <property type="entry name" value="Outer membrane efflux proteins (OEP)"/>
    <property type="match status" value="1"/>
</dbReference>
<dbReference type="PANTHER" id="PTHR30203">
    <property type="entry name" value="OUTER MEMBRANE CATION EFFLUX PROTEIN"/>
    <property type="match status" value="1"/>
</dbReference>
<reference evidence="3" key="1">
    <citation type="submission" date="2020-10" db="EMBL/GenBank/DDBJ databases">
        <authorList>
            <person name="Gilroy R."/>
        </authorList>
    </citation>
    <scope>NUCLEOTIDE SEQUENCE</scope>
    <source>
        <strain evidence="3">B1-20833</strain>
    </source>
</reference>
<dbReference type="InterPro" id="IPR010131">
    <property type="entry name" value="MdtP/NodT-like"/>
</dbReference>
<sequence length="381" mass="43189">MSFLPYSAAAQDMESVLESIERNNVQLQSLRSANIAAKLETKMQNNLGDPSIEYSPFWAKGTDGISSSELVVSYGFDFPTQYVSRSRSGRLQRSALDGQYQVERRNVMLEAKNLCLDIVFLSRKHGLLSDRLRNADELLALFEKRFEEGDASAIELNKIRMEKMDVAAALAQVETDLQTARASLQTMNGGQPVHFAATEYPRTVPVTDFETFRDTLMAAELELKASEAAVRAAEQEIRVNRQNWLPQLQVGYRRNTALSEASNGFIVGASFPLFSNRYKSRIANARHTASQYQFNQVQIETEARIRTKYDEMMRLHKALGIYDVSLMEETLEMLRKAVEAGQLSVIEYYTEADSVYSKLLSLSEMENTYQKLLADIYRNSL</sequence>
<protein>
    <submittedName>
        <fullName evidence="3">TolC family protein</fullName>
    </submittedName>
</protein>
<gene>
    <name evidence="3" type="ORF">IAC06_05070</name>
</gene>
<proteinExistence type="inferred from homology"/>
<organism evidence="3 4">
    <name type="scientific">Candidatus Cryptobacteroides intestinavium</name>
    <dbReference type="NCBI Taxonomy" id="2840766"/>
    <lineage>
        <taxon>Bacteria</taxon>
        <taxon>Pseudomonadati</taxon>
        <taxon>Bacteroidota</taxon>
        <taxon>Bacteroidia</taxon>
        <taxon>Bacteroidales</taxon>
        <taxon>Candidatus Cryptobacteroides</taxon>
    </lineage>
</organism>
<comment type="similarity">
    <text evidence="1">Belongs to the outer membrane factor (OMF) (TC 1.B.17) family.</text>
</comment>
<dbReference type="PANTHER" id="PTHR30203:SF24">
    <property type="entry name" value="BLR4935 PROTEIN"/>
    <property type="match status" value="1"/>
</dbReference>
<accession>A0A9D9HIU5</accession>